<feature type="compositionally biased region" description="Low complexity" evidence="1">
    <location>
        <begin position="12"/>
        <end position="22"/>
    </location>
</feature>
<dbReference type="PANTHER" id="PTHR12480">
    <property type="entry name" value="ARGININE DEMETHYLASE AND LYSYL-HYDROXYLASE JMJD"/>
    <property type="match status" value="1"/>
</dbReference>
<dbReference type="SUPFAM" id="SSF51197">
    <property type="entry name" value="Clavaminate synthase-like"/>
    <property type="match status" value="1"/>
</dbReference>
<dbReference type="SMART" id="SM00558">
    <property type="entry name" value="JmjC"/>
    <property type="match status" value="1"/>
</dbReference>
<evidence type="ECO:0000256" key="1">
    <source>
        <dbReference type="SAM" id="MobiDB-lite"/>
    </source>
</evidence>
<dbReference type="PANTHER" id="PTHR12480:SF6">
    <property type="entry name" value="2-OXOGLUTARATE AND IRON-DEPENDENT OXYGENASE JMJD4"/>
    <property type="match status" value="1"/>
</dbReference>
<evidence type="ECO:0000259" key="2">
    <source>
        <dbReference type="PROSITE" id="PS51184"/>
    </source>
</evidence>
<feature type="region of interest" description="Disordered" evidence="1">
    <location>
        <begin position="1"/>
        <end position="22"/>
    </location>
</feature>
<feature type="region of interest" description="Disordered" evidence="1">
    <location>
        <begin position="233"/>
        <end position="290"/>
    </location>
</feature>
<dbReference type="PROSITE" id="PS51184">
    <property type="entry name" value="JMJC"/>
    <property type="match status" value="1"/>
</dbReference>
<gene>
    <name evidence="3" type="ORF">PSFLO_04852</name>
</gene>
<keyword evidence="4" id="KW-1185">Reference proteome</keyword>
<feature type="domain" description="JmjC" evidence="2">
    <location>
        <begin position="252"/>
        <end position="436"/>
    </location>
</feature>
<protein>
    <recommendedName>
        <fullName evidence="2">JmjC domain-containing protein</fullName>
    </recommendedName>
</protein>
<dbReference type="Gene3D" id="2.60.120.650">
    <property type="entry name" value="Cupin"/>
    <property type="match status" value="1"/>
</dbReference>
<evidence type="ECO:0000313" key="4">
    <source>
        <dbReference type="Proteomes" id="UP000323386"/>
    </source>
</evidence>
<dbReference type="GO" id="GO:0005634">
    <property type="term" value="C:nucleus"/>
    <property type="evidence" value="ECO:0007669"/>
    <property type="project" value="TreeGrafter"/>
</dbReference>
<dbReference type="InterPro" id="IPR003347">
    <property type="entry name" value="JmjC_dom"/>
</dbReference>
<dbReference type="EMBL" id="OOIP01000014">
    <property type="protein sequence ID" value="SPO39371.1"/>
    <property type="molecule type" value="Genomic_DNA"/>
</dbReference>
<evidence type="ECO:0000313" key="3">
    <source>
        <dbReference type="EMBL" id="SPO39371.1"/>
    </source>
</evidence>
<dbReference type="AlphaFoldDB" id="A0A5C3F7U3"/>
<reference evidence="3 4" key="1">
    <citation type="submission" date="2018-03" db="EMBL/GenBank/DDBJ databases">
        <authorList>
            <person name="Guldener U."/>
        </authorList>
    </citation>
    <scope>NUCLEOTIDE SEQUENCE [LARGE SCALE GENOMIC DNA]</scope>
    <source>
        <strain evidence="3 4">DAOM196992</strain>
    </source>
</reference>
<sequence>MEELLQPKVQTDDASTSTTNDSAAGLCCRRCTLDSMTTADNADSTIPILDYTPSYDEFLVSHLETPPLALSRHAETDPSCAWSRSSTQTNHLLPNEPCLFSTPLDTFAPWLSRALSTAPLQEGTTSGRGWTTPSIDWDVLAQQFGDHVAPTVFCDDEGRQCREDLPVARTVAERMAAGKGPVYIKDWHLVRLARRDAMARSFRDRWSEVGREEREREMQRRMPYVVPEALRDDWMNPPYRPARTSSKDTKRGSAPVGIGQAPRPEAIAAADGSDNEDEDDDDDDDDDDFRFCYAGTAGSSTGIHRDVYTSYSWSTNLVGVKRWRLWAPSHAACLRRFPAVRTSELVHDYATMLTLVPPPSSSSTHERAGKVAIEWSGLPQAVAATRTVVQRPGETIFVPSDWYHQVENVTECISLNHNWCNAVNLPSLYRSIVEEVEDVQHSLDDVREMLSKGHPGAAQAAGPGHDEEWRREWTKIVLDVAKQDAGWAWTEFWRMVATNLGRPPALKQERPEDRWVRDRIWPLVADFEGREEFAWVEEECRTWWRKAKEQLDKESATPP</sequence>
<proteinExistence type="predicted"/>
<dbReference type="GO" id="GO:0016706">
    <property type="term" value="F:2-oxoglutarate-dependent dioxygenase activity"/>
    <property type="evidence" value="ECO:0007669"/>
    <property type="project" value="TreeGrafter"/>
</dbReference>
<dbReference type="OrthoDB" id="424465at2759"/>
<dbReference type="InterPro" id="IPR050910">
    <property type="entry name" value="JMJD6_ArgDemeth/LysHydrox"/>
</dbReference>
<name>A0A5C3F7U3_9BASI</name>
<feature type="compositionally biased region" description="Acidic residues" evidence="1">
    <location>
        <begin position="273"/>
        <end position="288"/>
    </location>
</feature>
<organism evidence="3 4">
    <name type="scientific">Pseudozyma flocculosa</name>
    <dbReference type="NCBI Taxonomy" id="84751"/>
    <lineage>
        <taxon>Eukaryota</taxon>
        <taxon>Fungi</taxon>
        <taxon>Dikarya</taxon>
        <taxon>Basidiomycota</taxon>
        <taxon>Ustilaginomycotina</taxon>
        <taxon>Ustilaginomycetes</taxon>
        <taxon>Ustilaginales</taxon>
        <taxon>Ustilaginaceae</taxon>
        <taxon>Pseudozyma</taxon>
    </lineage>
</organism>
<dbReference type="GO" id="GO:0005737">
    <property type="term" value="C:cytoplasm"/>
    <property type="evidence" value="ECO:0007669"/>
    <property type="project" value="TreeGrafter"/>
</dbReference>
<dbReference type="Pfam" id="PF02373">
    <property type="entry name" value="JmjC"/>
    <property type="match status" value="1"/>
</dbReference>
<dbReference type="Proteomes" id="UP000323386">
    <property type="component" value="Unassembled WGS sequence"/>
</dbReference>
<accession>A0A5C3F7U3</accession>
<dbReference type="GO" id="GO:0045905">
    <property type="term" value="P:positive regulation of translational termination"/>
    <property type="evidence" value="ECO:0007669"/>
    <property type="project" value="TreeGrafter"/>
</dbReference>
<dbReference type="GO" id="GO:0043565">
    <property type="term" value="F:sequence-specific DNA binding"/>
    <property type="evidence" value="ECO:0007669"/>
    <property type="project" value="TreeGrafter"/>
</dbReference>